<dbReference type="EMBL" id="CP036263">
    <property type="protein sequence ID" value="QDS98475.1"/>
    <property type="molecule type" value="Genomic_DNA"/>
</dbReference>
<name>A0A517MUC3_9BACT</name>
<dbReference type="KEGG" id="amob:HG15A2_17550"/>
<sequence length="295" mass="31398">MIADATPLPIVLVHHSWKILMRFVGLLAAFILIGSLSAPLAWSQSVAADETADSSLEEESEREASTLDELVHKLRQGGVTVFLQIALSIVGLSVAMERFVHLRGKSLVPPALVAQADRLWKAGKYDELIETARKDGSLFGLVIEEVVRHRTAGYQVVSQLAGDVAAREIRRHMQRLFPIALVATLEPLLGLLGTMLGMIGAFETVAVAGSMGDASILADDIAKALVTTAVGLIIAIPAVFIYQTLKSQIGFGSATLDQAASGLISDWMLLSPAEPSPTPKESIAKATTSPNEDVP</sequence>
<feature type="transmembrane region" description="Helical" evidence="8">
    <location>
        <begin position="20"/>
        <end position="42"/>
    </location>
</feature>
<organism evidence="10 11">
    <name type="scientific">Adhaeretor mobilis</name>
    <dbReference type="NCBI Taxonomy" id="1930276"/>
    <lineage>
        <taxon>Bacteria</taxon>
        <taxon>Pseudomonadati</taxon>
        <taxon>Planctomycetota</taxon>
        <taxon>Planctomycetia</taxon>
        <taxon>Pirellulales</taxon>
        <taxon>Lacipirellulaceae</taxon>
        <taxon>Adhaeretor</taxon>
    </lineage>
</organism>
<comment type="similarity">
    <text evidence="6">Belongs to the exbB/tolQ family.</text>
</comment>
<keyword evidence="6" id="KW-0653">Protein transport</keyword>
<accession>A0A517MUC3</accession>
<dbReference type="InterPro" id="IPR002898">
    <property type="entry name" value="MotA_ExbB_proton_chnl"/>
</dbReference>
<evidence type="ECO:0000313" key="10">
    <source>
        <dbReference type="EMBL" id="QDS98475.1"/>
    </source>
</evidence>
<dbReference type="InterPro" id="IPR050790">
    <property type="entry name" value="ExbB/TolQ_transport"/>
</dbReference>
<evidence type="ECO:0000256" key="1">
    <source>
        <dbReference type="ARBA" id="ARBA00004651"/>
    </source>
</evidence>
<keyword evidence="11" id="KW-1185">Reference proteome</keyword>
<evidence type="ECO:0000256" key="4">
    <source>
        <dbReference type="ARBA" id="ARBA00022989"/>
    </source>
</evidence>
<dbReference type="RefSeq" id="WP_246117911.1">
    <property type="nucleotide sequence ID" value="NZ_CP036263.1"/>
</dbReference>
<feature type="transmembrane region" description="Helical" evidence="8">
    <location>
        <begin position="221"/>
        <end position="242"/>
    </location>
</feature>
<keyword evidence="6" id="KW-0813">Transport</keyword>
<evidence type="ECO:0000256" key="7">
    <source>
        <dbReference type="SAM" id="MobiDB-lite"/>
    </source>
</evidence>
<keyword evidence="4 8" id="KW-1133">Transmembrane helix</keyword>
<dbReference type="GO" id="GO:0005886">
    <property type="term" value="C:plasma membrane"/>
    <property type="evidence" value="ECO:0007669"/>
    <property type="project" value="UniProtKB-SubCell"/>
</dbReference>
<dbReference type="PANTHER" id="PTHR30625:SF11">
    <property type="entry name" value="MOTA_TOLQ_EXBB PROTON CHANNEL DOMAIN-CONTAINING PROTEIN"/>
    <property type="match status" value="1"/>
</dbReference>
<feature type="transmembrane region" description="Helical" evidence="8">
    <location>
        <begin position="176"/>
        <end position="201"/>
    </location>
</feature>
<feature type="compositionally biased region" description="Polar residues" evidence="7">
    <location>
        <begin position="285"/>
        <end position="295"/>
    </location>
</feature>
<evidence type="ECO:0000256" key="3">
    <source>
        <dbReference type="ARBA" id="ARBA00022692"/>
    </source>
</evidence>
<feature type="region of interest" description="Disordered" evidence="7">
    <location>
        <begin position="272"/>
        <end position="295"/>
    </location>
</feature>
<reference evidence="10 11" key="1">
    <citation type="submission" date="2019-02" db="EMBL/GenBank/DDBJ databases">
        <title>Deep-cultivation of Planctomycetes and their phenomic and genomic characterization uncovers novel biology.</title>
        <authorList>
            <person name="Wiegand S."/>
            <person name="Jogler M."/>
            <person name="Boedeker C."/>
            <person name="Pinto D."/>
            <person name="Vollmers J."/>
            <person name="Rivas-Marin E."/>
            <person name="Kohn T."/>
            <person name="Peeters S.H."/>
            <person name="Heuer A."/>
            <person name="Rast P."/>
            <person name="Oberbeckmann S."/>
            <person name="Bunk B."/>
            <person name="Jeske O."/>
            <person name="Meyerdierks A."/>
            <person name="Storesund J.E."/>
            <person name="Kallscheuer N."/>
            <person name="Luecker S."/>
            <person name="Lage O.M."/>
            <person name="Pohl T."/>
            <person name="Merkel B.J."/>
            <person name="Hornburger P."/>
            <person name="Mueller R.-W."/>
            <person name="Bruemmer F."/>
            <person name="Labrenz M."/>
            <person name="Spormann A.M."/>
            <person name="Op den Camp H."/>
            <person name="Overmann J."/>
            <person name="Amann R."/>
            <person name="Jetten M.S.M."/>
            <person name="Mascher T."/>
            <person name="Medema M.H."/>
            <person name="Devos D.P."/>
            <person name="Kaster A.-K."/>
            <person name="Ovreas L."/>
            <person name="Rohde M."/>
            <person name="Galperin M.Y."/>
            <person name="Jogler C."/>
        </authorList>
    </citation>
    <scope>NUCLEOTIDE SEQUENCE [LARGE SCALE GENOMIC DNA]</scope>
    <source>
        <strain evidence="10 11">HG15A2</strain>
    </source>
</reference>
<comment type="subcellular location">
    <subcellularLocation>
        <location evidence="1">Cell membrane</location>
        <topology evidence="1">Multi-pass membrane protein</topology>
    </subcellularLocation>
    <subcellularLocation>
        <location evidence="6">Membrane</location>
        <topology evidence="6">Multi-pass membrane protein</topology>
    </subcellularLocation>
</comment>
<evidence type="ECO:0000256" key="8">
    <source>
        <dbReference type="SAM" id="Phobius"/>
    </source>
</evidence>
<evidence type="ECO:0000313" key="11">
    <source>
        <dbReference type="Proteomes" id="UP000319852"/>
    </source>
</evidence>
<keyword evidence="5 8" id="KW-0472">Membrane</keyword>
<dbReference type="Pfam" id="PF01618">
    <property type="entry name" value="MotA_ExbB"/>
    <property type="match status" value="1"/>
</dbReference>
<dbReference type="GO" id="GO:0017038">
    <property type="term" value="P:protein import"/>
    <property type="evidence" value="ECO:0007669"/>
    <property type="project" value="TreeGrafter"/>
</dbReference>
<feature type="transmembrane region" description="Helical" evidence="8">
    <location>
        <begin position="77"/>
        <end position="96"/>
    </location>
</feature>
<proteinExistence type="inferred from homology"/>
<evidence type="ECO:0000256" key="5">
    <source>
        <dbReference type="ARBA" id="ARBA00023136"/>
    </source>
</evidence>
<dbReference type="Proteomes" id="UP000319852">
    <property type="component" value="Chromosome"/>
</dbReference>
<keyword evidence="3 8" id="KW-0812">Transmembrane</keyword>
<dbReference type="AlphaFoldDB" id="A0A517MUC3"/>
<keyword evidence="2" id="KW-1003">Cell membrane</keyword>
<dbReference type="PANTHER" id="PTHR30625">
    <property type="entry name" value="PROTEIN TOLQ"/>
    <property type="match status" value="1"/>
</dbReference>
<gene>
    <name evidence="10" type="primary">exbB_1</name>
    <name evidence="10" type="ORF">HG15A2_17550</name>
</gene>
<evidence type="ECO:0000259" key="9">
    <source>
        <dbReference type="Pfam" id="PF01618"/>
    </source>
</evidence>
<feature type="domain" description="MotA/TolQ/ExbB proton channel" evidence="9">
    <location>
        <begin position="164"/>
        <end position="249"/>
    </location>
</feature>
<evidence type="ECO:0000256" key="2">
    <source>
        <dbReference type="ARBA" id="ARBA00022475"/>
    </source>
</evidence>
<evidence type="ECO:0000256" key="6">
    <source>
        <dbReference type="RuleBase" id="RU004057"/>
    </source>
</evidence>
<protein>
    <submittedName>
        <fullName evidence="10">Biopolymer transport protein ExbB</fullName>
    </submittedName>
</protein>